<comment type="caution">
    <text evidence="11">The sequence shown here is derived from an EMBL/GenBank/DDBJ whole genome shotgun (WGS) entry which is preliminary data.</text>
</comment>
<keyword evidence="7 10" id="KW-0503">Monooxygenase</keyword>
<keyword evidence="6 9" id="KW-0408">Iron</keyword>
<accession>A0AAQ4FEB7</accession>
<dbReference type="Gene3D" id="1.10.630.10">
    <property type="entry name" value="Cytochrome P450"/>
    <property type="match status" value="1"/>
</dbReference>
<dbReference type="InterPro" id="IPR050196">
    <property type="entry name" value="Cytochrome_P450_Monoox"/>
</dbReference>
<dbReference type="AlphaFoldDB" id="A0AAQ4FEB7"/>
<dbReference type="PRINTS" id="PR00385">
    <property type="entry name" value="P450"/>
</dbReference>
<evidence type="ECO:0000256" key="1">
    <source>
        <dbReference type="ARBA" id="ARBA00001971"/>
    </source>
</evidence>
<feature type="binding site" description="axial binding residue" evidence="9">
    <location>
        <position position="438"/>
    </location>
    <ligand>
        <name>heme</name>
        <dbReference type="ChEBI" id="CHEBI:30413"/>
    </ligand>
    <ligandPart>
        <name>Fe</name>
        <dbReference type="ChEBI" id="CHEBI:18248"/>
    </ligandPart>
</feature>
<comment type="similarity">
    <text evidence="3 10">Belongs to the cytochrome P450 family.</text>
</comment>
<evidence type="ECO:0000256" key="9">
    <source>
        <dbReference type="PIRSR" id="PIRSR602401-1"/>
    </source>
</evidence>
<keyword evidence="4 9" id="KW-0349">Heme</keyword>
<gene>
    <name evidence="11" type="ORF">V5799_008633</name>
</gene>
<dbReference type="PANTHER" id="PTHR24291">
    <property type="entry name" value="CYTOCHROME P450 FAMILY 4"/>
    <property type="match status" value="1"/>
</dbReference>
<keyword evidence="5" id="KW-0256">Endoplasmic reticulum</keyword>
<evidence type="ECO:0000256" key="8">
    <source>
        <dbReference type="ARBA" id="ARBA00023136"/>
    </source>
</evidence>
<dbReference type="InterPro" id="IPR002401">
    <property type="entry name" value="Cyt_P450_E_grp-I"/>
</dbReference>
<dbReference type="SUPFAM" id="SSF48264">
    <property type="entry name" value="Cytochrome P450"/>
    <property type="match status" value="1"/>
</dbReference>
<evidence type="ECO:0000256" key="10">
    <source>
        <dbReference type="RuleBase" id="RU000461"/>
    </source>
</evidence>
<proteinExistence type="inferred from homology"/>
<keyword evidence="9 10" id="KW-0479">Metal-binding</keyword>
<dbReference type="PANTHER" id="PTHR24291:SF189">
    <property type="entry name" value="CYTOCHROME P450 4C3-RELATED"/>
    <property type="match status" value="1"/>
</dbReference>
<organism evidence="11 12">
    <name type="scientific">Amblyomma americanum</name>
    <name type="common">Lone star tick</name>
    <dbReference type="NCBI Taxonomy" id="6943"/>
    <lineage>
        <taxon>Eukaryota</taxon>
        <taxon>Metazoa</taxon>
        <taxon>Ecdysozoa</taxon>
        <taxon>Arthropoda</taxon>
        <taxon>Chelicerata</taxon>
        <taxon>Arachnida</taxon>
        <taxon>Acari</taxon>
        <taxon>Parasitiformes</taxon>
        <taxon>Ixodida</taxon>
        <taxon>Ixodoidea</taxon>
        <taxon>Ixodidae</taxon>
        <taxon>Amblyomminae</taxon>
        <taxon>Amblyomma</taxon>
    </lineage>
</organism>
<evidence type="ECO:0000256" key="6">
    <source>
        <dbReference type="ARBA" id="ARBA00023004"/>
    </source>
</evidence>
<comment type="cofactor">
    <cofactor evidence="1 9">
        <name>heme</name>
        <dbReference type="ChEBI" id="CHEBI:30413"/>
    </cofactor>
</comment>
<dbReference type="GO" id="GO:0004497">
    <property type="term" value="F:monooxygenase activity"/>
    <property type="evidence" value="ECO:0007669"/>
    <property type="project" value="UniProtKB-KW"/>
</dbReference>
<evidence type="ECO:0000256" key="5">
    <source>
        <dbReference type="ARBA" id="ARBA00022824"/>
    </source>
</evidence>
<dbReference type="PRINTS" id="PR00463">
    <property type="entry name" value="EP450I"/>
</dbReference>
<evidence type="ECO:0000313" key="11">
    <source>
        <dbReference type="EMBL" id="KAK8785002.1"/>
    </source>
</evidence>
<dbReference type="EMBL" id="JARKHS020004037">
    <property type="protein sequence ID" value="KAK8785002.1"/>
    <property type="molecule type" value="Genomic_DNA"/>
</dbReference>
<keyword evidence="8" id="KW-0472">Membrane</keyword>
<name>A0AAQ4FEB7_AMBAM</name>
<dbReference type="GO" id="GO:0020037">
    <property type="term" value="F:heme binding"/>
    <property type="evidence" value="ECO:0007669"/>
    <property type="project" value="InterPro"/>
</dbReference>
<evidence type="ECO:0000256" key="3">
    <source>
        <dbReference type="ARBA" id="ARBA00010617"/>
    </source>
</evidence>
<evidence type="ECO:0000256" key="7">
    <source>
        <dbReference type="ARBA" id="ARBA00023033"/>
    </source>
</evidence>
<dbReference type="GO" id="GO:0005506">
    <property type="term" value="F:iron ion binding"/>
    <property type="evidence" value="ECO:0007669"/>
    <property type="project" value="InterPro"/>
</dbReference>
<dbReference type="GO" id="GO:0016705">
    <property type="term" value="F:oxidoreductase activity, acting on paired donors, with incorporation or reduction of molecular oxygen"/>
    <property type="evidence" value="ECO:0007669"/>
    <property type="project" value="InterPro"/>
</dbReference>
<dbReference type="InterPro" id="IPR001128">
    <property type="entry name" value="Cyt_P450"/>
</dbReference>
<dbReference type="CDD" id="cd20628">
    <property type="entry name" value="CYP4"/>
    <property type="match status" value="1"/>
</dbReference>
<dbReference type="Proteomes" id="UP001321473">
    <property type="component" value="Unassembled WGS sequence"/>
</dbReference>
<dbReference type="PROSITE" id="PS00086">
    <property type="entry name" value="CYTOCHROME_P450"/>
    <property type="match status" value="1"/>
</dbReference>
<dbReference type="GO" id="GO:0005789">
    <property type="term" value="C:endoplasmic reticulum membrane"/>
    <property type="evidence" value="ECO:0007669"/>
    <property type="project" value="UniProtKB-SubCell"/>
</dbReference>
<dbReference type="InterPro" id="IPR036396">
    <property type="entry name" value="Cyt_P450_sf"/>
</dbReference>
<protein>
    <recommendedName>
        <fullName evidence="13">P450</fullName>
    </recommendedName>
</protein>
<reference evidence="11 12" key="1">
    <citation type="journal article" date="2023" name="Arcadia Sci">
        <title>De novo assembly of a long-read Amblyomma americanum tick genome.</title>
        <authorList>
            <person name="Chou S."/>
            <person name="Poskanzer K.E."/>
            <person name="Rollins M."/>
            <person name="Thuy-Boun P.S."/>
        </authorList>
    </citation>
    <scope>NUCLEOTIDE SEQUENCE [LARGE SCALE GENOMIC DNA]</scope>
    <source>
        <strain evidence="11">F_SG_1</strain>
        <tissue evidence="11">Salivary glands</tissue>
    </source>
</reference>
<evidence type="ECO:0000256" key="4">
    <source>
        <dbReference type="ARBA" id="ARBA00022617"/>
    </source>
</evidence>
<evidence type="ECO:0000313" key="12">
    <source>
        <dbReference type="Proteomes" id="UP001321473"/>
    </source>
</evidence>
<dbReference type="InterPro" id="IPR017972">
    <property type="entry name" value="Cyt_P450_CS"/>
</dbReference>
<evidence type="ECO:0000256" key="2">
    <source>
        <dbReference type="ARBA" id="ARBA00004586"/>
    </source>
</evidence>
<keyword evidence="10" id="KW-0560">Oxidoreductase</keyword>
<comment type="subcellular location">
    <subcellularLocation>
        <location evidence="2">Endoplasmic reticulum membrane</location>
    </subcellularLocation>
</comment>
<keyword evidence="12" id="KW-1185">Reference proteome</keyword>
<evidence type="ECO:0008006" key="13">
    <source>
        <dbReference type="Google" id="ProtNLM"/>
    </source>
</evidence>
<dbReference type="Pfam" id="PF00067">
    <property type="entry name" value="p450"/>
    <property type="match status" value="1"/>
</dbReference>
<sequence>MPGPNEMIPMRTVLQIQMRASAMKDRFPPNVVFMQSRFALTLEYQKEGFFAFYIGTRPCITVYKAEHVETFMTNRSTQSKSFHYRLLHSWLGTGLLTSAGPKWKTRRRMLTPAFHFKILEDFVAPMNRMARQTVEKVKKQLNEPWIDAVPLAASCALDVLLETIMGVSNSKKDCECHDYVKNVKFVAERIVQRSQTPWLSFDWVYCRTEDGRQHRKHESLIHAFTKKVIAKRREELMEEINSDNKAKEATPKIEDDLQLCTGKRKRLTFIDILLRYSIQVDSSLTDDDIREEVDTFMFEGHDTTAMSIAWSLYLIALHPDIQNKVQEELDSMLDDDLEVDIRLEQLKELKYFDRVLKECQRLFPPVPMIGRSVENDVQIGKYTVPKGSDVDVFLYALHRDPSVFPEPEVFDPDRFLPENVVRRHPFAYVPFSAGPRNCIGQKYASMEVKIVIATILRHFLLKAVDQRDQLILTCELVLRPVNGLRVAFAPRSRCT</sequence>